<keyword evidence="2" id="KW-1003">Cell membrane</keyword>
<dbReference type="InterPro" id="IPR025202">
    <property type="entry name" value="PLD-like_dom"/>
</dbReference>
<evidence type="ECO:0000313" key="11">
    <source>
        <dbReference type="Proteomes" id="UP000281498"/>
    </source>
</evidence>
<keyword evidence="5" id="KW-0677">Repeat</keyword>
<organism evidence="10 11">
    <name type="scientific">Salipaludibacillus neizhouensis</name>
    <dbReference type="NCBI Taxonomy" id="885475"/>
    <lineage>
        <taxon>Bacteria</taxon>
        <taxon>Bacillati</taxon>
        <taxon>Bacillota</taxon>
        <taxon>Bacilli</taxon>
        <taxon>Bacillales</taxon>
        <taxon>Bacillaceae</taxon>
    </lineage>
</organism>
<sequence>MKLLLIPFLLIVWICLDLFFGLKRHRSKITPMENTLYKQSNVQFFTQGDKWLDHLLQQTEKATDHIHMQFYIFRDDNIGKKLIHELKESAKKGVTVRLTVDWLAHSISRKEQKSLKKAGVQFEKLNAPSFPFLFYSINERNHRKIVVIDGKYGYVGGYNVGDEYLGRDPKKGRWRDYHMFLEGAGVADLQQCFFADWNEASGESVDFEKTLYLTSPEDTIPMRIFSTNGAHLEHIIDDVLEDAQFSVFIGTPYFIPGERLKNKLVSLAKRGVKIQILIPKYPDHPLVKDAAFPYMPELLDVGVEFRQFYEGFYHAKVVTVDERLMFIGTANIDKRSFHINKEINTVISDKDWIKPVKEEIEKDYYESAEPITMNTINKRTLFERLKEKIASAVSLYL</sequence>
<reference evidence="10 11" key="1">
    <citation type="submission" date="2017-10" db="EMBL/GenBank/DDBJ databases">
        <title>Bacillus sp. nov., a halophilic bacterium isolated from a Keqin Lake.</title>
        <authorList>
            <person name="Wang H."/>
        </authorList>
    </citation>
    <scope>NUCLEOTIDE SEQUENCE [LARGE SCALE GENOMIC DNA]</scope>
    <source>
        <strain evidence="10 11">KCTC 13187</strain>
    </source>
</reference>
<accession>A0A3A9KTL7</accession>
<evidence type="ECO:0000256" key="5">
    <source>
        <dbReference type="ARBA" id="ARBA00022737"/>
    </source>
</evidence>
<dbReference type="PANTHER" id="PTHR21248">
    <property type="entry name" value="CARDIOLIPIN SYNTHASE"/>
    <property type="match status" value="1"/>
</dbReference>
<feature type="domain" description="PLD phosphodiesterase" evidence="9">
    <location>
        <begin position="309"/>
        <end position="336"/>
    </location>
</feature>
<dbReference type="PANTHER" id="PTHR21248:SF7">
    <property type="entry name" value="MINOR CARDIOLIPIN SYNTHASE CLSB"/>
    <property type="match status" value="1"/>
</dbReference>
<dbReference type="Proteomes" id="UP000281498">
    <property type="component" value="Unassembled WGS sequence"/>
</dbReference>
<evidence type="ECO:0000256" key="2">
    <source>
        <dbReference type="ARBA" id="ARBA00022475"/>
    </source>
</evidence>
<proteinExistence type="predicted"/>
<dbReference type="NCBIfam" id="TIGR04265">
    <property type="entry name" value="bac_cardiolipin"/>
    <property type="match status" value="1"/>
</dbReference>
<evidence type="ECO:0000259" key="9">
    <source>
        <dbReference type="PROSITE" id="PS50035"/>
    </source>
</evidence>
<evidence type="ECO:0000256" key="7">
    <source>
        <dbReference type="ARBA" id="ARBA00023136"/>
    </source>
</evidence>
<evidence type="ECO:0000256" key="4">
    <source>
        <dbReference type="ARBA" id="ARBA00022692"/>
    </source>
</evidence>
<dbReference type="SUPFAM" id="SSF56024">
    <property type="entry name" value="Phospholipase D/nuclease"/>
    <property type="match status" value="2"/>
</dbReference>
<dbReference type="GO" id="GO:0008808">
    <property type="term" value="F:cardiolipin synthase activity"/>
    <property type="evidence" value="ECO:0007669"/>
    <property type="project" value="UniProtKB-UniRule"/>
</dbReference>
<keyword evidence="6" id="KW-1133">Transmembrane helix</keyword>
<name>A0A3A9KTL7_9BACI</name>
<dbReference type="CDD" id="cd09110">
    <property type="entry name" value="PLDc_CLS_1"/>
    <property type="match status" value="1"/>
</dbReference>
<dbReference type="PIRSF" id="PIRSF000850">
    <property type="entry name" value="Phospholipase_D_PSS"/>
    <property type="match status" value="1"/>
</dbReference>
<dbReference type="EMBL" id="PDOE01000002">
    <property type="protein sequence ID" value="RKL67966.1"/>
    <property type="molecule type" value="Genomic_DNA"/>
</dbReference>
<dbReference type="InterPro" id="IPR001736">
    <property type="entry name" value="PLipase_D/transphosphatidylase"/>
</dbReference>
<protein>
    <recommendedName>
        <fullName evidence="8">Cardiolipin synthase</fullName>
        <ecNumber evidence="8">2.7.8.-</ecNumber>
    </recommendedName>
</protein>
<keyword evidence="4" id="KW-0812">Transmembrane</keyword>
<dbReference type="RefSeq" id="WP_110938305.1">
    <property type="nucleotide sequence ID" value="NZ_KZ614147.1"/>
</dbReference>
<comment type="caution">
    <text evidence="10">The sequence shown here is derived from an EMBL/GenBank/DDBJ whole genome shotgun (WGS) entry which is preliminary data.</text>
</comment>
<dbReference type="OrthoDB" id="9762009at2"/>
<keyword evidence="11" id="KW-1185">Reference proteome</keyword>
<dbReference type="SMART" id="SM00155">
    <property type="entry name" value="PLDc"/>
    <property type="match status" value="2"/>
</dbReference>
<comment type="subcellular location">
    <subcellularLocation>
        <location evidence="1">Cell membrane</location>
    </subcellularLocation>
</comment>
<evidence type="ECO:0000313" key="10">
    <source>
        <dbReference type="EMBL" id="RKL67966.1"/>
    </source>
</evidence>
<keyword evidence="7" id="KW-0472">Membrane</keyword>
<dbReference type="InterPro" id="IPR022924">
    <property type="entry name" value="Cardiolipin_synthase"/>
</dbReference>
<gene>
    <name evidence="10" type="primary">cls</name>
    <name evidence="10" type="ORF">CR203_05530</name>
</gene>
<dbReference type="CDD" id="cd09112">
    <property type="entry name" value="PLDc_CLS_2"/>
    <property type="match status" value="1"/>
</dbReference>
<evidence type="ECO:0000256" key="1">
    <source>
        <dbReference type="ARBA" id="ARBA00004236"/>
    </source>
</evidence>
<evidence type="ECO:0000256" key="8">
    <source>
        <dbReference type="NCBIfam" id="TIGR04265"/>
    </source>
</evidence>
<keyword evidence="3" id="KW-0808">Transferase</keyword>
<evidence type="ECO:0000256" key="6">
    <source>
        <dbReference type="ARBA" id="ARBA00022989"/>
    </source>
</evidence>
<dbReference type="EC" id="2.7.8.-" evidence="8"/>
<dbReference type="Gene3D" id="3.30.870.10">
    <property type="entry name" value="Endonuclease Chain A"/>
    <property type="match status" value="2"/>
</dbReference>
<dbReference type="Pfam" id="PF13091">
    <property type="entry name" value="PLDc_2"/>
    <property type="match status" value="2"/>
</dbReference>
<feature type="domain" description="PLD phosphodiesterase" evidence="9">
    <location>
        <begin position="137"/>
        <end position="164"/>
    </location>
</feature>
<dbReference type="GO" id="GO:0032049">
    <property type="term" value="P:cardiolipin biosynthetic process"/>
    <property type="evidence" value="ECO:0007669"/>
    <property type="project" value="UniProtKB-UniRule"/>
</dbReference>
<dbReference type="GO" id="GO:0005886">
    <property type="term" value="C:plasma membrane"/>
    <property type="evidence" value="ECO:0007669"/>
    <property type="project" value="UniProtKB-SubCell"/>
</dbReference>
<evidence type="ECO:0000256" key="3">
    <source>
        <dbReference type="ARBA" id="ARBA00022679"/>
    </source>
</evidence>
<dbReference type="PROSITE" id="PS50035">
    <property type="entry name" value="PLD"/>
    <property type="match status" value="2"/>
</dbReference>
<dbReference type="AlphaFoldDB" id="A0A3A9KTL7"/>